<dbReference type="PANTHER" id="PTHR48106:SF18">
    <property type="entry name" value="QUINONE OXIDOREDUCTASE PIG3"/>
    <property type="match status" value="1"/>
</dbReference>
<evidence type="ECO:0000259" key="3">
    <source>
        <dbReference type="SMART" id="SM00829"/>
    </source>
</evidence>
<dbReference type="SUPFAM" id="SSF50129">
    <property type="entry name" value="GroES-like"/>
    <property type="match status" value="1"/>
</dbReference>
<proteinExistence type="predicted"/>
<protein>
    <submittedName>
        <fullName evidence="4">NADP-dependent oxidoreductase</fullName>
    </submittedName>
</protein>
<dbReference type="Proteomes" id="UP001241848">
    <property type="component" value="Unassembled WGS sequence"/>
</dbReference>
<dbReference type="PROSITE" id="PS01162">
    <property type="entry name" value="QOR_ZETA_CRYSTAL"/>
    <property type="match status" value="1"/>
</dbReference>
<dbReference type="SMART" id="SM00829">
    <property type="entry name" value="PKS_ER"/>
    <property type="match status" value="1"/>
</dbReference>
<dbReference type="Pfam" id="PF08240">
    <property type="entry name" value="ADH_N"/>
    <property type="match status" value="1"/>
</dbReference>
<dbReference type="RefSeq" id="WP_305755936.1">
    <property type="nucleotide sequence ID" value="NZ_JAPCKK010000019.1"/>
</dbReference>
<name>A0ABT9FUC7_9BACL</name>
<sequence length="310" mass="33240">MHLSEEKMNAAALAEFGGPEVLRLIQVHVPEIGAHEILVRVKAAGVQPADCAVRSGWTPPGATITFPQIVGNEFSGIVVQLGENVSDFAMGDEVTGFRSLGCYAEYVAVPADQVVRKPHSMSWEVAGGLSGAGQTAHTAIEELQIQQGETVLINGAAGGVGTVAVQIARERGATVIATARKENHDYLRSLGAIPVSYDSDLTKQLQALAPNGIDASLDAAGGNGLMAAVELTRDIKRVGTIYAFKDYERLGIRWISSNRNNKRLDDLVHLYVQGKLKILVRKTFSLREAAEAHREVEKGHGRGKVILVMD</sequence>
<dbReference type="InterPro" id="IPR020843">
    <property type="entry name" value="ER"/>
</dbReference>
<dbReference type="InterPro" id="IPR011032">
    <property type="entry name" value="GroES-like_sf"/>
</dbReference>
<dbReference type="InterPro" id="IPR002364">
    <property type="entry name" value="Quin_OxRdtase/zeta-crystal_CS"/>
</dbReference>
<comment type="caution">
    <text evidence="4">The sequence shown here is derived from an EMBL/GenBank/DDBJ whole genome shotgun (WGS) entry which is preliminary data.</text>
</comment>
<dbReference type="Pfam" id="PF13602">
    <property type="entry name" value="ADH_zinc_N_2"/>
    <property type="match status" value="1"/>
</dbReference>
<keyword evidence="5" id="KW-1185">Reference proteome</keyword>
<keyword evidence="1" id="KW-0521">NADP</keyword>
<dbReference type="CDD" id="cd05289">
    <property type="entry name" value="MDR_like_2"/>
    <property type="match status" value="1"/>
</dbReference>
<dbReference type="EMBL" id="JAPCKK010000019">
    <property type="protein sequence ID" value="MDP4098311.1"/>
    <property type="molecule type" value="Genomic_DNA"/>
</dbReference>
<gene>
    <name evidence="4" type="ORF">OIN60_16260</name>
</gene>
<evidence type="ECO:0000313" key="5">
    <source>
        <dbReference type="Proteomes" id="UP001241848"/>
    </source>
</evidence>
<dbReference type="Gene3D" id="3.40.50.720">
    <property type="entry name" value="NAD(P)-binding Rossmann-like Domain"/>
    <property type="match status" value="1"/>
</dbReference>
<organism evidence="4 5">
    <name type="scientific">Paenibacillus zeirhizosphaerae</name>
    <dbReference type="NCBI Taxonomy" id="2987519"/>
    <lineage>
        <taxon>Bacteria</taxon>
        <taxon>Bacillati</taxon>
        <taxon>Bacillota</taxon>
        <taxon>Bacilli</taxon>
        <taxon>Bacillales</taxon>
        <taxon>Paenibacillaceae</taxon>
        <taxon>Paenibacillus</taxon>
    </lineage>
</organism>
<keyword evidence="2" id="KW-0560">Oxidoreductase</keyword>
<dbReference type="Gene3D" id="3.90.180.10">
    <property type="entry name" value="Medium-chain alcohol dehydrogenases, catalytic domain"/>
    <property type="match status" value="1"/>
</dbReference>
<evidence type="ECO:0000313" key="4">
    <source>
        <dbReference type="EMBL" id="MDP4098311.1"/>
    </source>
</evidence>
<dbReference type="InterPro" id="IPR036291">
    <property type="entry name" value="NAD(P)-bd_dom_sf"/>
</dbReference>
<dbReference type="InterPro" id="IPR013154">
    <property type="entry name" value="ADH-like_N"/>
</dbReference>
<dbReference type="SUPFAM" id="SSF51735">
    <property type="entry name" value="NAD(P)-binding Rossmann-fold domains"/>
    <property type="match status" value="1"/>
</dbReference>
<feature type="domain" description="Enoyl reductase (ER)" evidence="3">
    <location>
        <begin position="17"/>
        <end position="307"/>
    </location>
</feature>
<evidence type="ECO:0000256" key="2">
    <source>
        <dbReference type="ARBA" id="ARBA00023002"/>
    </source>
</evidence>
<dbReference type="PANTHER" id="PTHR48106">
    <property type="entry name" value="QUINONE OXIDOREDUCTASE PIG3-RELATED"/>
    <property type="match status" value="1"/>
</dbReference>
<evidence type="ECO:0000256" key="1">
    <source>
        <dbReference type="ARBA" id="ARBA00022857"/>
    </source>
</evidence>
<reference evidence="4 5" key="1">
    <citation type="submission" date="2022-10" db="EMBL/GenBank/DDBJ databases">
        <title>Paenibacillus description and whole genome data of maize root bacterial community.</title>
        <authorList>
            <person name="Marton D."/>
            <person name="Farkas M."/>
            <person name="Cserhati M."/>
        </authorList>
    </citation>
    <scope>NUCLEOTIDE SEQUENCE [LARGE SCALE GENOMIC DNA]</scope>
    <source>
        <strain evidence="4 5">P96</strain>
    </source>
</reference>
<accession>A0ABT9FUC7</accession>